<proteinExistence type="predicted"/>
<feature type="region of interest" description="Disordered" evidence="1">
    <location>
        <begin position="32"/>
        <end position="51"/>
    </location>
</feature>
<sequence>MPSGEELRQLPMSNIAPGAGADLTKADRDHLSRVVRDEQPEPAKVREKKDR</sequence>
<organism evidence="2 3">
    <name type="scientific">Peribacillus deserti</name>
    <dbReference type="NCBI Taxonomy" id="673318"/>
    <lineage>
        <taxon>Bacteria</taxon>
        <taxon>Bacillati</taxon>
        <taxon>Bacillota</taxon>
        <taxon>Bacilli</taxon>
        <taxon>Bacillales</taxon>
        <taxon>Bacillaceae</taxon>
        <taxon>Peribacillus</taxon>
    </lineage>
</organism>
<dbReference type="Proteomes" id="UP000823486">
    <property type="component" value="Unassembled WGS sequence"/>
</dbReference>
<comment type="caution">
    <text evidence="2">The sequence shown here is derived from an EMBL/GenBank/DDBJ whole genome shotgun (WGS) entry which is preliminary data.</text>
</comment>
<dbReference type="EMBL" id="JAFBFI010000030">
    <property type="protein sequence ID" value="MBM7694643.1"/>
    <property type="molecule type" value="Genomic_DNA"/>
</dbReference>
<evidence type="ECO:0000313" key="3">
    <source>
        <dbReference type="Proteomes" id="UP000823486"/>
    </source>
</evidence>
<feature type="region of interest" description="Disordered" evidence="1">
    <location>
        <begin position="1"/>
        <end position="22"/>
    </location>
</feature>
<keyword evidence="3" id="KW-1185">Reference proteome</keyword>
<dbReference type="RefSeq" id="WP_204547668.1">
    <property type="nucleotide sequence ID" value="NZ_JAFBFI010000030.1"/>
</dbReference>
<evidence type="ECO:0008006" key="4">
    <source>
        <dbReference type="Google" id="ProtNLM"/>
    </source>
</evidence>
<accession>A0ABS2QQC4</accession>
<name>A0ABS2QQC4_9BACI</name>
<reference evidence="2 3" key="1">
    <citation type="submission" date="2021-01" db="EMBL/GenBank/DDBJ databases">
        <title>Genomic Encyclopedia of Type Strains, Phase IV (KMG-IV): sequencing the most valuable type-strain genomes for metagenomic binning, comparative biology and taxonomic classification.</title>
        <authorList>
            <person name="Goeker M."/>
        </authorList>
    </citation>
    <scope>NUCLEOTIDE SEQUENCE [LARGE SCALE GENOMIC DNA]</scope>
    <source>
        <strain evidence="2 3">DSM 105482</strain>
    </source>
</reference>
<evidence type="ECO:0000313" key="2">
    <source>
        <dbReference type="EMBL" id="MBM7694643.1"/>
    </source>
</evidence>
<protein>
    <recommendedName>
        <fullName evidence="4">YfhD family protein</fullName>
    </recommendedName>
</protein>
<gene>
    <name evidence="2" type="ORF">JOC77_004118</name>
</gene>
<evidence type="ECO:0000256" key="1">
    <source>
        <dbReference type="SAM" id="MobiDB-lite"/>
    </source>
</evidence>